<evidence type="ECO:0000256" key="3">
    <source>
        <dbReference type="ARBA" id="ARBA00022553"/>
    </source>
</evidence>
<evidence type="ECO:0000256" key="2">
    <source>
        <dbReference type="ARBA" id="ARBA00022490"/>
    </source>
</evidence>
<proteinExistence type="predicted"/>
<reference evidence="13" key="1">
    <citation type="submission" date="2019-11" db="EMBL/GenBank/DDBJ databases">
        <authorList>
            <person name="Feng L."/>
        </authorList>
    </citation>
    <scope>NUCLEOTIDE SEQUENCE</scope>
    <source>
        <strain evidence="13">CsymbiosumLFYP84</strain>
    </source>
</reference>
<dbReference type="PANTHER" id="PTHR45526:SF1">
    <property type="entry name" value="TRANSCRIPTIONAL REGULATORY PROTEIN DCUR-RELATED"/>
    <property type="match status" value="1"/>
</dbReference>
<evidence type="ECO:0000259" key="12">
    <source>
        <dbReference type="PROSITE" id="PS50110"/>
    </source>
</evidence>
<dbReference type="RefSeq" id="WP_021640548.1">
    <property type="nucleotide sequence ID" value="NZ_CACRUA010000022.1"/>
</dbReference>
<comment type="subcellular location">
    <subcellularLocation>
        <location evidence="1 10">Cytoplasm</location>
    </subcellularLocation>
</comment>
<evidence type="ECO:0000256" key="6">
    <source>
        <dbReference type="ARBA" id="ARBA00023125"/>
    </source>
</evidence>
<dbReference type="EMBL" id="CACRUA010000022">
    <property type="protein sequence ID" value="VYU30803.1"/>
    <property type="molecule type" value="Genomic_DNA"/>
</dbReference>
<comment type="function">
    <text evidence="9">May play the central regulatory role in sporulation. It may be an element of the effector pathway responsible for the activation of sporulation genes in response to nutritional stress. Spo0A may act in concert with spo0H (a sigma factor) to control the expression of some genes that are critical to the sporulation process.</text>
</comment>
<keyword evidence="5 10" id="KW-0805">Transcription regulation</keyword>
<evidence type="ECO:0000256" key="8">
    <source>
        <dbReference type="ARBA" id="ARBA00023163"/>
    </source>
</evidence>
<dbReference type="GO" id="GO:0000156">
    <property type="term" value="F:phosphorelay response regulator activity"/>
    <property type="evidence" value="ECO:0007669"/>
    <property type="project" value="TreeGrafter"/>
</dbReference>
<dbReference type="GO" id="GO:0005737">
    <property type="term" value="C:cytoplasm"/>
    <property type="evidence" value="ECO:0007669"/>
    <property type="project" value="UniProtKB-SubCell"/>
</dbReference>
<evidence type="ECO:0000256" key="7">
    <source>
        <dbReference type="ARBA" id="ARBA00023159"/>
    </source>
</evidence>
<gene>
    <name evidence="13" type="primary">dcuR_1</name>
    <name evidence="13" type="ORF">CSLFYP84_01848</name>
</gene>
<dbReference type="GO" id="GO:0003700">
    <property type="term" value="F:DNA-binding transcription factor activity"/>
    <property type="evidence" value="ECO:0007669"/>
    <property type="project" value="InterPro"/>
</dbReference>
<dbReference type="SMART" id="SM00448">
    <property type="entry name" value="REC"/>
    <property type="match status" value="1"/>
</dbReference>
<keyword evidence="3 11" id="KW-0597">Phosphoprotein</keyword>
<organism evidence="13">
    <name type="scientific">Clostridium symbiosum</name>
    <name type="common">Bacteroides symbiosus</name>
    <dbReference type="NCBI Taxonomy" id="1512"/>
    <lineage>
        <taxon>Bacteria</taxon>
        <taxon>Bacillati</taxon>
        <taxon>Bacillota</taxon>
        <taxon>Clostridia</taxon>
        <taxon>Lachnospirales</taxon>
        <taxon>Lachnospiraceae</taxon>
        <taxon>Otoolea</taxon>
    </lineage>
</organism>
<evidence type="ECO:0000256" key="5">
    <source>
        <dbReference type="ARBA" id="ARBA00023015"/>
    </source>
</evidence>
<evidence type="ECO:0000256" key="11">
    <source>
        <dbReference type="PROSITE-ProRule" id="PRU00169"/>
    </source>
</evidence>
<evidence type="ECO:0000256" key="4">
    <source>
        <dbReference type="ARBA" id="ARBA00023012"/>
    </source>
</evidence>
<dbReference type="SUPFAM" id="SSF46785">
    <property type="entry name" value="Winged helix' DNA-binding domain"/>
    <property type="match status" value="1"/>
</dbReference>
<dbReference type="Gene3D" id="3.40.50.2300">
    <property type="match status" value="1"/>
</dbReference>
<dbReference type="PANTHER" id="PTHR45526">
    <property type="entry name" value="TRANSCRIPTIONAL REGULATORY PROTEIN DPIA"/>
    <property type="match status" value="1"/>
</dbReference>
<dbReference type="InterPro" id="IPR051271">
    <property type="entry name" value="2C-system_Tx_regulators"/>
</dbReference>
<evidence type="ECO:0000256" key="10">
    <source>
        <dbReference type="PIRNR" id="PIRNR006171"/>
    </source>
</evidence>
<keyword evidence="6 10" id="KW-0238">DNA-binding</keyword>
<name>A0A6N3DXT4_CLOSY</name>
<dbReference type="AlphaFoldDB" id="A0A6N3DXT4"/>
<dbReference type="InterPro" id="IPR011006">
    <property type="entry name" value="CheY-like_superfamily"/>
</dbReference>
<feature type="domain" description="Response regulatory" evidence="12">
    <location>
        <begin position="3"/>
        <end position="118"/>
    </location>
</feature>
<evidence type="ECO:0000256" key="1">
    <source>
        <dbReference type="ARBA" id="ARBA00004496"/>
    </source>
</evidence>
<dbReference type="PROSITE" id="PS50110">
    <property type="entry name" value="RESPONSE_REGULATORY"/>
    <property type="match status" value="1"/>
</dbReference>
<dbReference type="Pfam" id="PF00072">
    <property type="entry name" value="Response_reg"/>
    <property type="match status" value="1"/>
</dbReference>
<dbReference type="GO" id="GO:0003677">
    <property type="term" value="F:DNA binding"/>
    <property type="evidence" value="ECO:0007669"/>
    <property type="project" value="UniProtKB-KW"/>
</dbReference>
<protein>
    <recommendedName>
        <fullName evidence="10">Transcriptional regulatory protein</fullName>
    </recommendedName>
</protein>
<keyword evidence="4 10" id="KW-0902">Two-component regulatory system</keyword>
<keyword evidence="2 10" id="KW-0963">Cytoplasm</keyword>
<keyword evidence="7 10" id="KW-0010">Activator</keyword>
<dbReference type="CDD" id="cd19925">
    <property type="entry name" value="REC_citrate_TCS"/>
    <property type="match status" value="1"/>
</dbReference>
<dbReference type="InterPro" id="IPR024187">
    <property type="entry name" value="Sig_transdc_resp-reg_cit/mal"/>
</dbReference>
<keyword evidence="8 10" id="KW-0804">Transcription</keyword>
<accession>A0A6N3DXT4</accession>
<dbReference type="InterPro" id="IPR036390">
    <property type="entry name" value="WH_DNA-bd_sf"/>
</dbReference>
<dbReference type="PIRSF" id="PIRSF006171">
    <property type="entry name" value="RR_citrat_malat"/>
    <property type="match status" value="1"/>
</dbReference>
<feature type="modified residue" description="4-aspartylphosphate" evidence="11">
    <location>
        <position position="53"/>
    </location>
</feature>
<dbReference type="SUPFAM" id="SSF52172">
    <property type="entry name" value="CheY-like"/>
    <property type="match status" value="1"/>
</dbReference>
<evidence type="ECO:0000256" key="9">
    <source>
        <dbReference type="ARBA" id="ARBA00024867"/>
    </source>
</evidence>
<dbReference type="InterPro" id="IPR001789">
    <property type="entry name" value="Sig_transdc_resp-reg_receiver"/>
</dbReference>
<evidence type="ECO:0000313" key="13">
    <source>
        <dbReference type="EMBL" id="VYU30803.1"/>
    </source>
</evidence>
<sequence length="233" mass="26371">MYRVLIVEDDPQVAQINSDFLEQSGFEIAGVAANEQQAQALLRETQIQMILLDIYLPGSSGLHILKQIRAENRQVEVIIISAAKDSLQIREAFRLGCLDYIIKPFSYERLNDALKKYLQKMQLLQKNFLEQKEVDLLASHQPAEEEETSPKGIDKSTLSLVCTCILAVEGWFGVQEISEEAHISRVSAKKYLDFLCGQKLLQQTYVYGNKGRPANLYRLTAAGEAALHRQKQD</sequence>